<dbReference type="CDD" id="cd01580">
    <property type="entry name" value="AcnA_IRP_Swivel"/>
    <property type="match status" value="1"/>
</dbReference>
<name>A0A0A9CWU9_ARUDO</name>
<keyword evidence="7" id="KW-0456">Lyase</keyword>
<dbReference type="Gene3D" id="3.20.19.10">
    <property type="entry name" value="Aconitase, domain 4"/>
    <property type="match status" value="1"/>
</dbReference>
<accession>A0A0A9CWU9</accession>
<dbReference type="GO" id="GO:0046872">
    <property type="term" value="F:metal ion binding"/>
    <property type="evidence" value="ECO:0007669"/>
    <property type="project" value="UniProtKB-KW"/>
</dbReference>
<keyword evidence="6" id="KW-0411">Iron-sulfur</keyword>
<keyword evidence="5" id="KW-0408">Iron</keyword>
<keyword evidence="3" id="KW-0004">4Fe-4S</keyword>
<reference evidence="9" key="2">
    <citation type="journal article" date="2015" name="Data Brief">
        <title>Shoot transcriptome of the giant reed, Arundo donax.</title>
        <authorList>
            <person name="Barrero R.A."/>
            <person name="Guerrero F.D."/>
            <person name="Moolhuijzen P."/>
            <person name="Goolsby J.A."/>
            <person name="Tidwell J."/>
            <person name="Bellgard S.E."/>
            <person name="Bellgard M.I."/>
        </authorList>
    </citation>
    <scope>NUCLEOTIDE SEQUENCE</scope>
    <source>
        <tissue evidence="9">Shoot tissue taken approximately 20 cm above the soil surface</tissue>
    </source>
</reference>
<organism evidence="9">
    <name type="scientific">Arundo donax</name>
    <name type="common">Giant reed</name>
    <name type="synonym">Donax arundinaceus</name>
    <dbReference type="NCBI Taxonomy" id="35708"/>
    <lineage>
        <taxon>Eukaryota</taxon>
        <taxon>Viridiplantae</taxon>
        <taxon>Streptophyta</taxon>
        <taxon>Embryophyta</taxon>
        <taxon>Tracheophyta</taxon>
        <taxon>Spermatophyta</taxon>
        <taxon>Magnoliopsida</taxon>
        <taxon>Liliopsida</taxon>
        <taxon>Poales</taxon>
        <taxon>Poaceae</taxon>
        <taxon>PACMAD clade</taxon>
        <taxon>Arundinoideae</taxon>
        <taxon>Arundineae</taxon>
        <taxon>Arundo</taxon>
    </lineage>
</organism>
<evidence type="ECO:0000256" key="3">
    <source>
        <dbReference type="ARBA" id="ARBA00022485"/>
    </source>
</evidence>
<evidence type="ECO:0000256" key="4">
    <source>
        <dbReference type="ARBA" id="ARBA00022723"/>
    </source>
</evidence>
<evidence type="ECO:0000259" key="8">
    <source>
        <dbReference type="Pfam" id="PF00694"/>
    </source>
</evidence>
<dbReference type="AlphaFoldDB" id="A0A0A9CWU9"/>
<dbReference type="PANTHER" id="PTHR11670">
    <property type="entry name" value="ACONITASE/IRON-RESPONSIVE ELEMENT FAMILY MEMBER"/>
    <property type="match status" value="1"/>
</dbReference>
<dbReference type="GO" id="GO:0043436">
    <property type="term" value="P:oxoacid metabolic process"/>
    <property type="evidence" value="ECO:0007669"/>
    <property type="project" value="UniProtKB-ARBA"/>
</dbReference>
<evidence type="ECO:0000256" key="7">
    <source>
        <dbReference type="ARBA" id="ARBA00023239"/>
    </source>
</evidence>
<dbReference type="InterPro" id="IPR006249">
    <property type="entry name" value="Aconitase/IRP2"/>
</dbReference>
<keyword evidence="4" id="KW-0479">Metal-binding</keyword>
<dbReference type="Pfam" id="PF00694">
    <property type="entry name" value="Aconitase_C"/>
    <property type="match status" value="1"/>
</dbReference>
<protein>
    <submittedName>
        <fullName evidence="9">Aco2</fullName>
    </submittedName>
</protein>
<sequence length="205" mass="22461">MSFGDTVTTDHISPAGSIHKDSLADKYLVEHGVKPKDFDSYGSRRGNYEVMMRGTFGNIRIVNKLLGGEVGRKTIHIPTGEKLYVYDAAMRYKTDGQDTIILAGAEYGTGSSRDWDAKGTMLLGVKAVIAKNFERIHRSNLVGMGIIPLCFKSGEDIESLGLTGHEQYTIHLPTSVHEMRPGQDIVVAASTRKSFTCTLSFDTGK</sequence>
<feature type="domain" description="Aconitase A/isopropylmalate dehydratase small subunit swivel" evidence="8">
    <location>
        <begin position="25"/>
        <end position="152"/>
    </location>
</feature>
<dbReference type="InterPro" id="IPR044137">
    <property type="entry name" value="AcnA_IRP_Swivel"/>
</dbReference>
<dbReference type="InterPro" id="IPR015928">
    <property type="entry name" value="Aconitase/3IPM_dehydase_swvl"/>
</dbReference>
<evidence type="ECO:0000256" key="5">
    <source>
        <dbReference type="ARBA" id="ARBA00023004"/>
    </source>
</evidence>
<comment type="similarity">
    <text evidence="2">Belongs to the aconitase/IPM isomerase family.</text>
</comment>
<dbReference type="GO" id="GO:0016836">
    <property type="term" value="F:hydro-lyase activity"/>
    <property type="evidence" value="ECO:0007669"/>
    <property type="project" value="UniProtKB-ARBA"/>
</dbReference>
<proteinExistence type="inferred from homology"/>
<evidence type="ECO:0000313" key="9">
    <source>
        <dbReference type="EMBL" id="JAD77870.1"/>
    </source>
</evidence>
<dbReference type="GO" id="GO:0051539">
    <property type="term" value="F:4 iron, 4 sulfur cluster binding"/>
    <property type="evidence" value="ECO:0007669"/>
    <property type="project" value="UniProtKB-KW"/>
</dbReference>
<evidence type="ECO:0000256" key="2">
    <source>
        <dbReference type="ARBA" id="ARBA00007185"/>
    </source>
</evidence>
<evidence type="ECO:0000256" key="1">
    <source>
        <dbReference type="ARBA" id="ARBA00001966"/>
    </source>
</evidence>
<dbReference type="FunFam" id="3.20.19.10:FF:000001">
    <property type="entry name" value="Aconitate hydratase"/>
    <property type="match status" value="1"/>
</dbReference>
<dbReference type="InterPro" id="IPR000573">
    <property type="entry name" value="AconitaseA/IPMdHydase_ssu_swvl"/>
</dbReference>
<dbReference type="EMBL" id="GBRH01220025">
    <property type="protein sequence ID" value="JAD77870.1"/>
    <property type="molecule type" value="Transcribed_RNA"/>
</dbReference>
<comment type="cofactor">
    <cofactor evidence="1">
        <name>[4Fe-4S] cluster</name>
        <dbReference type="ChEBI" id="CHEBI:49883"/>
    </cofactor>
</comment>
<reference evidence="9" key="1">
    <citation type="submission" date="2014-09" db="EMBL/GenBank/DDBJ databases">
        <authorList>
            <person name="Magalhaes I.L.F."/>
            <person name="Oliveira U."/>
            <person name="Santos F.R."/>
            <person name="Vidigal T.H.D.A."/>
            <person name="Brescovit A.D."/>
            <person name="Santos A.J."/>
        </authorList>
    </citation>
    <scope>NUCLEOTIDE SEQUENCE</scope>
    <source>
        <tissue evidence="9">Shoot tissue taken approximately 20 cm above the soil surface</tissue>
    </source>
</reference>
<evidence type="ECO:0000256" key="6">
    <source>
        <dbReference type="ARBA" id="ARBA00023014"/>
    </source>
</evidence>
<dbReference type="SUPFAM" id="SSF52016">
    <property type="entry name" value="LeuD/IlvD-like"/>
    <property type="match status" value="1"/>
</dbReference>